<dbReference type="SUPFAM" id="SSF63712">
    <property type="entry name" value="Nicotinic receptor ligand binding domain-like"/>
    <property type="match status" value="1"/>
</dbReference>
<evidence type="ECO:0000313" key="5">
    <source>
        <dbReference type="Proteomes" id="UP001328107"/>
    </source>
</evidence>
<feature type="chain" id="PRO_5042915897" description="Neurotransmitter-gated ion-channel ligand-binding domain-containing protein" evidence="2">
    <location>
        <begin position="21"/>
        <end position="329"/>
    </location>
</feature>
<dbReference type="InterPro" id="IPR006201">
    <property type="entry name" value="Neur_channel"/>
</dbReference>
<feature type="domain" description="Neurotransmitter-gated ion-channel ligand-binding" evidence="3">
    <location>
        <begin position="73"/>
        <end position="231"/>
    </location>
</feature>
<dbReference type="GO" id="GO:0004888">
    <property type="term" value="F:transmembrane signaling receptor activity"/>
    <property type="evidence" value="ECO:0007669"/>
    <property type="project" value="InterPro"/>
</dbReference>
<evidence type="ECO:0000313" key="4">
    <source>
        <dbReference type="EMBL" id="GMR60344.1"/>
    </source>
</evidence>
<feature type="transmembrane region" description="Helical" evidence="1">
    <location>
        <begin position="305"/>
        <end position="325"/>
    </location>
</feature>
<keyword evidence="1" id="KW-1133">Transmembrane helix</keyword>
<sequence>GTSFMILLVFLVSGFQCVDKVDFSLTDIMNIAQLIGLDESTAMKDSAVSYEKELKLLYAIAKEYQEKMGSNMNRKPPSGEKGQPLRIDPSFTINHVEALDEKEETMTVHGTVLLKWTDPFYTWDPATYNNIQVVSRSLSDYIPSFRPWTPSVNFRTADAVDNRKAEGFEGLGTILTVTYKGEMAMQKKFSVEAPCDFDYRDFPYDSQRCMLVLTAQHSFREVWFNYDSDQEKHMVRQLRTDGNSPMVGDFILDFVHVFNAIVKNDLRPEQIKGPWKDETAVSKMEKVKMAAVVTIGFTRLNDQYIFTYSLPLVACSIVAVAALFFDTKL</sequence>
<feature type="non-terminal residue" evidence="4">
    <location>
        <position position="1"/>
    </location>
</feature>
<evidence type="ECO:0000256" key="1">
    <source>
        <dbReference type="SAM" id="Phobius"/>
    </source>
</evidence>
<dbReference type="EMBL" id="BTRK01000006">
    <property type="protein sequence ID" value="GMR60344.1"/>
    <property type="molecule type" value="Genomic_DNA"/>
</dbReference>
<name>A0AAN5ID93_9BILA</name>
<dbReference type="InterPro" id="IPR006202">
    <property type="entry name" value="Neur_chan_lig-bd"/>
</dbReference>
<dbReference type="Pfam" id="PF02931">
    <property type="entry name" value="Neur_chan_LBD"/>
    <property type="match status" value="1"/>
</dbReference>
<organism evidence="4 5">
    <name type="scientific">Pristionchus mayeri</name>
    <dbReference type="NCBI Taxonomy" id="1317129"/>
    <lineage>
        <taxon>Eukaryota</taxon>
        <taxon>Metazoa</taxon>
        <taxon>Ecdysozoa</taxon>
        <taxon>Nematoda</taxon>
        <taxon>Chromadorea</taxon>
        <taxon>Rhabditida</taxon>
        <taxon>Rhabditina</taxon>
        <taxon>Diplogasteromorpha</taxon>
        <taxon>Diplogasteroidea</taxon>
        <taxon>Neodiplogasteridae</taxon>
        <taxon>Pristionchus</taxon>
    </lineage>
</organism>
<dbReference type="InterPro" id="IPR036734">
    <property type="entry name" value="Neur_chan_lig-bd_sf"/>
</dbReference>
<feature type="signal peptide" evidence="2">
    <location>
        <begin position="1"/>
        <end position="20"/>
    </location>
</feature>
<proteinExistence type="predicted"/>
<keyword evidence="2" id="KW-0732">Signal</keyword>
<dbReference type="GO" id="GO:0005230">
    <property type="term" value="F:extracellular ligand-gated monoatomic ion channel activity"/>
    <property type="evidence" value="ECO:0007669"/>
    <property type="project" value="InterPro"/>
</dbReference>
<dbReference type="AlphaFoldDB" id="A0AAN5ID93"/>
<evidence type="ECO:0000256" key="2">
    <source>
        <dbReference type="SAM" id="SignalP"/>
    </source>
</evidence>
<dbReference type="Gene3D" id="2.70.170.10">
    <property type="entry name" value="Neurotransmitter-gated ion-channel ligand-binding domain"/>
    <property type="match status" value="1"/>
</dbReference>
<accession>A0AAN5ID93</accession>
<protein>
    <recommendedName>
        <fullName evidence="3">Neurotransmitter-gated ion-channel ligand-binding domain-containing protein</fullName>
    </recommendedName>
</protein>
<evidence type="ECO:0000259" key="3">
    <source>
        <dbReference type="Pfam" id="PF02931"/>
    </source>
</evidence>
<keyword evidence="1" id="KW-0812">Transmembrane</keyword>
<gene>
    <name evidence="4" type="ORF">PMAYCL1PPCAC_30539</name>
</gene>
<dbReference type="GO" id="GO:0016020">
    <property type="term" value="C:membrane"/>
    <property type="evidence" value="ECO:0007669"/>
    <property type="project" value="InterPro"/>
</dbReference>
<reference evidence="5" key="1">
    <citation type="submission" date="2022-10" db="EMBL/GenBank/DDBJ databases">
        <title>Genome assembly of Pristionchus species.</title>
        <authorList>
            <person name="Yoshida K."/>
            <person name="Sommer R.J."/>
        </authorList>
    </citation>
    <scope>NUCLEOTIDE SEQUENCE [LARGE SCALE GENOMIC DNA]</scope>
    <source>
        <strain evidence="5">RS5460</strain>
    </source>
</reference>
<keyword evidence="5" id="KW-1185">Reference proteome</keyword>
<feature type="non-terminal residue" evidence="4">
    <location>
        <position position="329"/>
    </location>
</feature>
<keyword evidence="1" id="KW-0472">Membrane</keyword>
<comment type="caution">
    <text evidence="4">The sequence shown here is derived from an EMBL/GenBank/DDBJ whole genome shotgun (WGS) entry which is preliminary data.</text>
</comment>
<dbReference type="CDD" id="cd18989">
    <property type="entry name" value="LGIC_ECD_cation"/>
    <property type="match status" value="1"/>
</dbReference>
<dbReference type="PANTHER" id="PTHR18945">
    <property type="entry name" value="NEUROTRANSMITTER GATED ION CHANNEL"/>
    <property type="match status" value="1"/>
</dbReference>
<dbReference type="Proteomes" id="UP001328107">
    <property type="component" value="Unassembled WGS sequence"/>
</dbReference>